<organism evidence="8 9">
    <name type="scientific">Roseiconus lacunae</name>
    <dbReference type="NCBI Taxonomy" id="2605694"/>
    <lineage>
        <taxon>Bacteria</taxon>
        <taxon>Pseudomonadati</taxon>
        <taxon>Planctomycetota</taxon>
        <taxon>Planctomycetia</taxon>
        <taxon>Pirellulales</taxon>
        <taxon>Pirellulaceae</taxon>
        <taxon>Roseiconus</taxon>
    </lineage>
</organism>
<dbReference type="InterPro" id="IPR036388">
    <property type="entry name" value="WH-like_DNA-bd_sf"/>
</dbReference>
<dbReference type="Gene3D" id="1.10.10.10">
    <property type="entry name" value="Winged helix-like DNA-binding domain superfamily/Winged helix DNA-binding domain"/>
    <property type="match status" value="1"/>
</dbReference>
<evidence type="ECO:0000259" key="7">
    <source>
        <dbReference type="Pfam" id="PF08281"/>
    </source>
</evidence>
<dbReference type="RefSeq" id="WP_149498015.1">
    <property type="nucleotide sequence ID" value="NZ_CP141221.1"/>
</dbReference>
<keyword evidence="5" id="KW-0804">Transcription</keyword>
<sequence>MDDPSNLSTATLAEQVINDDATAFAVLMKRYHTFVYGICFAILKHRQDAEDATQETFSRVLRYLHRWDPRRPFEPWLATVAGNRSRTHLARRRSHSPLSDSIEPQSTAMTEALAASAIAEEIRLALRALPTRQRTAFELFHDCELSYDEIARQMDCPVGTAKTLVHRARKQMVSALRDRDVLQSSQRRAS</sequence>
<proteinExistence type="inferred from homology"/>
<name>A0ABT7PIB7_9BACT</name>
<dbReference type="Gene3D" id="1.10.1740.10">
    <property type="match status" value="1"/>
</dbReference>
<evidence type="ECO:0000259" key="6">
    <source>
        <dbReference type="Pfam" id="PF04542"/>
    </source>
</evidence>
<dbReference type="NCBIfam" id="TIGR02937">
    <property type="entry name" value="sigma70-ECF"/>
    <property type="match status" value="1"/>
</dbReference>
<evidence type="ECO:0000256" key="2">
    <source>
        <dbReference type="ARBA" id="ARBA00023015"/>
    </source>
</evidence>
<keyword evidence="2" id="KW-0805">Transcription regulation</keyword>
<dbReference type="InterPro" id="IPR039425">
    <property type="entry name" value="RNA_pol_sigma-70-like"/>
</dbReference>
<dbReference type="Pfam" id="PF08281">
    <property type="entry name" value="Sigma70_r4_2"/>
    <property type="match status" value="1"/>
</dbReference>
<evidence type="ECO:0000256" key="3">
    <source>
        <dbReference type="ARBA" id="ARBA00023082"/>
    </source>
</evidence>
<dbReference type="InterPro" id="IPR013324">
    <property type="entry name" value="RNA_pol_sigma_r3/r4-like"/>
</dbReference>
<dbReference type="InterPro" id="IPR007627">
    <property type="entry name" value="RNA_pol_sigma70_r2"/>
</dbReference>
<evidence type="ECO:0000313" key="8">
    <source>
        <dbReference type="EMBL" id="MDM4016239.1"/>
    </source>
</evidence>
<keyword evidence="4" id="KW-0238">DNA-binding</keyword>
<dbReference type="PANTHER" id="PTHR43133:SF8">
    <property type="entry name" value="RNA POLYMERASE SIGMA FACTOR HI_1459-RELATED"/>
    <property type="match status" value="1"/>
</dbReference>
<gene>
    <name evidence="8" type="ORF">QTN89_12425</name>
</gene>
<evidence type="ECO:0000256" key="1">
    <source>
        <dbReference type="ARBA" id="ARBA00010641"/>
    </source>
</evidence>
<evidence type="ECO:0000313" key="9">
    <source>
        <dbReference type="Proteomes" id="UP001239462"/>
    </source>
</evidence>
<keyword evidence="3" id="KW-0731">Sigma factor</keyword>
<comment type="caution">
    <text evidence="8">The sequence shown here is derived from an EMBL/GenBank/DDBJ whole genome shotgun (WGS) entry which is preliminary data.</text>
</comment>
<feature type="domain" description="RNA polymerase sigma-70 region 2" evidence="6">
    <location>
        <begin position="27"/>
        <end position="93"/>
    </location>
</feature>
<dbReference type="Proteomes" id="UP001239462">
    <property type="component" value="Unassembled WGS sequence"/>
</dbReference>
<dbReference type="InterPro" id="IPR014284">
    <property type="entry name" value="RNA_pol_sigma-70_dom"/>
</dbReference>
<protein>
    <submittedName>
        <fullName evidence="8">Sigma-70 family RNA polymerase sigma factor</fullName>
    </submittedName>
</protein>
<reference evidence="8 9" key="1">
    <citation type="submission" date="2023-06" db="EMBL/GenBank/DDBJ databases">
        <title>Roseiconus lacunae JC819 isolated from Gulf of Mannar region, Tamil Nadu.</title>
        <authorList>
            <person name="Pk S."/>
            <person name="Ch S."/>
            <person name="Ch V.R."/>
        </authorList>
    </citation>
    <scope>NUCLEOTIDE SEQUENCE [LARGE SCALE GENOMIC DNA]</scope>
    <source>
        <strain evidence="8 9">JC819</strain>
    </source>
</reference>
<dbReference type="SUPFAM" id="SSF88659">
    <property type="entry name" value="Sigma3 and sigma4 domains of RNA polymerase sigma factors"/>
    <property type="match status" value="1"/>
</dbReference>
<dbReference type="Pfam" id="PF04542">
    <property type="entry name" value="Sigma70_r2"/>
    <property type="match status" value="1"/>
</dbReference>
<dbReference type="CDD" id="cd06171">
    <property type="entry name" value="Sigma70_r4"/>
    <property type="match status" value="1"/>
</dbReference>
<dbReference type="InterPro" id="IPR013325">
    <property type="entry name" value="RNA_pol_sigma_r2"/>
</dbReference>
<accession>A0ABT7PIB7</accession>
<dbReference type="PANTHER" id="PTHR43133">
    <property type="entry name" value="RNA POLYMERASE ECF-TYPE SIGMA FACTO"/>
    <property type="match status" value="1"/>
</dbReference>
<feature type="domain" description="RNA polymerase sigma factor 70 region 4 type 2" evidence="7">
    <location>
        <begin position="120"/>
        <end position="172"/>
    </location>
</feature>
<comment type="similarity">
    <text evidence="1">Belongs to the sigma-70 factor family. ECF subfamily.</text>
</comment>
<evidence type="ECO:0000256" key="4">
    <source>
        <dbReference type="ARBA" id="ARBA00023125"/>
    </source>
</evidence>
<evidence type="ECO:0000256" key="5">
    <source>
        <dbReference type="ARBA" id="ARBA00023163"/>
    </source>
</evidence>
<keyword evidence="9" id="KW-1185">Reference proteome</keyword>
<dbReference type="SUPFAM" id="SSF88946">
    <property type="entry name" value="Sigma2 domain of RNA polymerase sigma factors"/>
    <property type="match status" value="1"/>
</dbReference>
<dbReference type="InterPro" id="IPR013249">
    <property type="entry name" value="RNA_pol_sigma70_r4_t2"/>
</dbReference>
<dbReference type="EMBL" id="JASZZN010000008">
    <property type="protein sequence ID" value="MDM4016239.1"/>
    <property type="molecule type" value="Genomic_DNA"/>
</dbReference>